<evidence type="ECO:0000313" key="2">
    <source>
        <dbReference type="EMBL" id="KAL0954248.1"/>
    </source>
</evidence>
<protein>
    <submittedName>
        <fullName evidence="2">Uncharacterized protein</fullName>
    </submittedName>
</protein>
<comment type="caution">
    <text evidence="2">The sequence shown here is derived from an EMBL/GenBank/DDBJ whole genome shotgun (WGS) entry which is preliminary data.</text>
</comment>
<evidence type="ECO:0000256" key="1">
    <source>
        <dbReference type="SAM" id="SignalP"/>
    </source>
</evidence>
<proteinExistence type="predicted"/>
<feature type="signal peptide" evidence="1">
    <location>
        <begin position="1"/>
        <end position="18"/>
    </location>
</feature>
<sequence length="107" mass="11253">MMKSAVVLLSFVAVSALAMPGKVDPSLPPPMICQLNCAFAPPNCGKNGVALRSGECWSCCTAPPKPYACLKHCIQSDGPPTDPEVCASGQFLRKEGVCWQCCNPPGQ</sequence>
<evidence type="ECO:0000313" key="3">
    <source>
        <dbReference type="Proteomes" id="UP001556367"/>
    </source>
</evidence>
<gene>
    <name evidence="2" type="ORF">HGRIS_005376</name>
</gene>
<accession>A0ABR3JFW5</accession>
<organism evidence="2 3">
    <name type="scientific">Hohenbuehelia grisea</name>
    <dbReference type="NCBI Taxonomy" id="104357"/>
    <lineage>
        <taxon>Eukaryota</taxon>
        <taxon>Fungi</taxon>
        <taxon>Dikarya</taxon>
        <taxon>Basidiomycota</taxon>
        <taxon>Agaricomycotina</taxon>
        <taxon>Agaricomycetes</taxon>
        <taxon>Agaricomycetidae</taxon>
        <taxon>Agaricales</taxon>
        <taxon>Pleurotineae</taxon>
        <taxon>Pleurotaceae</taxon>
        <taxon>Hohenbuehelia</taxon>
    </lineage>
</organism>
<keyword evidence="3" id="KW-1185">Reference proteome</keyword>
<feature type="chain" id="PRO_5046935237" evidence="1">
    <location>
        <begin position="19"/>
        <end position="107"/>
    </location>
</feature>
<keyword evidence="1" id="KW-0732">Signal</keyword>
<reference evidence="3" key="1">
    <citation type="submission" date="2024-06" db="EMBL/GenBank/DDBJ databases">
        <title>Multi-omics analyses provide insights into the biosynthesis of the anticancer antibiotic pleurotin in Hohenbuehelia grisea.</title>
        <authorList>
            <person name="Weaver J.A."/>
            <person name="Alberti F."/>
        </authorList>
    </citation>
    <scope>NUCLEOTIDE SEQUENCE [LARGE SCALE GENOMIC DNA]</scope>
    <source>
        <strain evidence="3">T-177</strain>
    </source>
</reference>
<dbReference type="EMBL" id="JASNQZ010000008">
    <property type="protein sequence ID" value="KAL0954248.1"/>
    <property type="molecule type" value="Genomic_DNA"/>
</dbReference>
<name>A0ABR3JFW5_9AGAR</name>
<dbReference type="Proteomes" id="UP001556367">
    <property type="component" value="Unassembled WGS sequence"/>
</dbReference>